<reference evidence="14 15" key="1">
    <citation type="submission" date="2016-10" db="EMBL/GenBank/DDBJ databases">
        <authorList>
            <person name="de Groot N.N."/>
        </authorList>
    </citation>
    <scope>NUCLEOTIDE SEQUENCE [LARGE SCALE GENOMIC DNA]</scope>
    <source>
        <strain evidence="14 15">DSM 44945</strain>
    </source>
</reference>
<dbReference type="InterPro" id="IPR011701">
    <property type="entry name" value="MFS"/>
</dbReference>
<keyword evidence="7" id="KW-0769">Symport</keyword>
<dbReference type="InterPro" id="IPR004736">
    <property type="entry name" value="MHS_symport"/>
</dbReference>
<organism evidence="14 15">
    <name type="scientific">Planifilum fulgidum</name>
    <dbReference type="NCBI Taxonomy" id="201973"/>
    <lineage>
        <taxon>Bacteria</taxon>
        <taxon>Bacillati</taxon>
        <taxon>Bacillota</taxon>
        <taxon>Bacilli</taxon>
        <taxon>Bacillales</taxon>
        <taxon>Thermoactinomycetaceae</taxon>
        <taxon>Planifilum</taxon>
    </lineage>
</organism>
<feature type="transmembrane region" description="Helical" evidence="12">
    <location>
        <begin position="163"/>
        <end position="184"/>
    </location>
</feature>
<dbReference type="EMBL" id="FOOK01000037">
    <property type="protein sequence ID" value="SFG46994.1"/>
    <property type="molecule type" value="Genomic_DNA"/>
</dbReference>
<keyword evidence="3" id="KW-0813">Transport</keyword>
<accession>A0A1I2S286</accession>
<dbReference type="CDD" id="cd17369">
    <property type="entry name" value="MFS_ShiA_like"/>
    <property type="match status" value="1"/>
</dbReference>
<feature type="transmembrane region" description="Helical" evidence="12">
    <location>
        <begin position="190"/>
        <end position="209"/>
    </location>
</feature>
<feature type="domain" description="Major facilitator superfamily (MFS) profile" evidence="13">
    <location>
        <begin position="14"/>
        <end position="426"/>
    </location>
</feature>
<evidence type="ECO:0000259" key="13">
    <source>
        <dbReference type="PROSITE" id="PS50850"/>
    </source>
</evidence>
<evidence type="ECO:0000256" key="12">
    <source>
        <dbReference type="SAM" id="Phobius"/>
    </source>
</evidence>
<feature type="transmembrane region" description="Helical" evidence="12">
    <location>
        <begin position="274"/>
        <end position="293"/>
    </location>
</feature>
<dbReference type="AlphaFoldDB" id="A0A1I2S286"/>
<feature type="transmembrane region" description="Helical" evidence="12">
    <location>
        <begin position="367"/>
        <end position="391"/>
    </location>
</feature>
<keyword evidence="4" id="KW-1003">Cell membrane</keyword>
<feature type="transmembrane region" description="Helical" evidence="12">
    <location>
        <begin position="330"/>
        <end position="355"/>
    </location>
</feature>
<feature type="transmembrane region" description="Helical" evidence="12">
    <location>
        <begin position="305"/>
        <end position="324"/>
    </location>
</feature>
<evidence type="ECO:0000256" key="11">
    <source>
        <dbReference type="ARBA" id="ARBA00039918"/>
    </source>
</evidence>
<comment type="function">
    <text evidence="10">May be a proton symporter involved in the uptake of osmolytes such as proline and glycine betaine.</text>
</comment>
<comment type="subcellular location">
    <subcellularLocation>
        <location evidence="1">Cell inner membrane</location>
        <topology evidence="1">Multi-pass membrane protein</topology>
    </subcellularLocation>
</comment>
<feature type="transmembrane region" description="Helical" evidence="12">
    <location>
        <begin position="113"/>
        <end position="142"/>
    </location>
</feature>
<dbReference type="GO" id="GO:0015293">
    <property type="term" value="F:symporter activity"/>
    <property type="evidence" value="ECO:0007669"/>
    <property type="project" value="UniProtKB-KW"/>
</dbReference>
<dbReference type="Proteomes" id="UP000198661">
    <property type="component" value="Unassembled WGS sequence"/>
</dbReference>
<proteinExistence type="inferred from homology"/>
<dbReference type="STRING" id="201973.SAMN04488025_1379"/>
<dbReference type="PANTHER" id="PTHR43045">
    <property type="entry name" value="SHIKIMATE TRANSPORTER"/>
    <property type="match status" value="1"/>
</dbReference>
<comment type="similarity">
    <text evidence="2">Belongs to the major facilitator superfamily. Metabolite:H+ Symporter (MHS) family (TC 2.A.1.6) family.</text>
</comment>
<keyword evidence="5" id="KW-0997">Cell inner membrane</keyword>
<keyword evidence="9 12" id="KW-0472">Membrane</keyword>
<dbReference type="GO" id="GO:0005886">
    <property type="term" value="C:plasma membrane"/>
    <property type="evidence" value="ECO:0007669"/>
    <property type="project" value="UniProtKB-SubCell"/>
</dbReference>
<protein>
    <recommendedName>
        <fullName evidence="11">Putative proline/betaine transporter</fullName>
    </recommendedName>
</protein>
<evidence type="ECO:0000313" key="15">
    <source>
        <dbReference type="Proteomes" id="UP000198661"/>
    </source>
</evidence>
<evidence type="ECO:0000313" key="14">
    <source>
        <dbReference type="EMBL" id="SFG46994.1"/>
    </source>
</evidence>
<dbReference type="SUPFAM" id="SSF103473">
    <property type="entry name" value="MFS general substrate transporter"/>
    <property type="match status" value="1"/>
</dbReference>
<evidence type="ECO:0000256" key="9">
    <source>
        <dbReference type="ARBA" id="ARBA00023136"/>
    </source>
</evidence>
<evidence type="ECO:0000256" key="4">
    <source>
        <dbReference type="ARBA" id="ARBA00022475"/>
    </source>
</evidence>
<evidence type="ECO:0000256" key="1">
    <source>
        <dbReference type="ARBA" id="ARBA00004429"/>
    </source>
</evidence>
<keyword evidence="8 12" id="KW-1133">Transmembrane helix</keyword>
<dbReference type="FunFam" id="1.20.1250.20:FF:000001">
    <property type="entry name" value="Dicarboxylate MFS transporter"/>
    <property type="match status" value="1"/>
</dbReference>
<feature type="transmembrane region" description="Helical" evidence="12">
    <location>
        <begin position="51"/>
        <end position="75"/>
    </location>
</feature>
<dbReference type="PANTHER" id="PTHR43045:SF1">
    <property type="entry name" value="SHIKIMATE TRANSPORTER"/>
    <property type="match status" value="1"/>
</dbReference>
<dbReference type="PROSITE" id="PS50850">
    <property type="entry name" value="MFS"/>
    <property type="match status" value="1"/>
</dbReference>
<evidence type="ECO:0000256" key="6">
    <source>
        <dbReference type="ARBA" id="ARBA00022692"/>
    </source>
</evidence>
<dbReference type="PROSITE" id="PS00217">
    <property type="entry name" value="SUGAR_TRANSPORT_2"/>
    <property type="match status" value="1"/>
</dbReference>
<evidence type="ECO:0000256" key="10">
    <source>
        <dbReference type="ARBA" id="ARBA00037295"/>
    </source>
</evidence>
<dbReference type="RefSeq" id="WP_425439175.1">
    <property type="nucleotide sequence ID" value="NZ_FOOK01000037.1"/>
</dbReference>
<dbReference type="InterPro" id="IPR020846">
    <property type="entry name" value="MFS_dom"/>
</dbReference>
<feature type="transmembrane region" description="Helical" evidence="12">
    <location>
        <begin position="240"/>
        <end position="262"/>
    </location>
</feature>
<dbReference type="InterPro" id="IPR005829">
    <property type="entry name" value="Sugar_transporter_CS"/>
</dbReference>
<feature type="transmembrane region" description="Helical" evidence="12">
    <location>
        <begin position="87"/>
        <end position="107"/>
    </location>
</feature>
<sequence length="432" mass="46453">MSQQSAAQPVSRRAVIASLVGTSIEWYDYFLYGTAASLVFNKIFFPTVDPIVGLLLAYATFALSFIIRPLGGIIFSHIGDKIGRKRTLVLTLMLMGIATVLIGLLPGYDTIGIWAPILLILLRLVQGLGIGGEWGGAVLLAVEYAPKEKRGLFGSVPQMGVPIGLVLGTFAMSVIAGISGDAFYSWGWRIPFILSIVLVLIGLWIRNGIDETPVFKKARESGEISKVPLIDTFKYQWKTVLLAVGTKVVETAPFYILSTFVISYATGLGYDESAVLNAVAIAALVTTILIPIMGSLSDKWGRKPLYIAGTVGMILFAFPYFMLLSTGSNLWMTAACILGLGVIWAPITAVLGTLMSEVFRTNVRYTGVTIGYQLGAALAGGTAPFIATALLARFDNAWQPVALYMILTAVISLVAILVLRETKETELHAAAE</sequence>
<evidence type="ECO:0000256" key="2">
    <source>
        <dbReference type="ARBA" id="ARBA00008240"/>
    </source>
</evidence>
<dbReference type="NCBIfam" id="TIGR00883">
    <property type="entry name" value="2A0106"/>
    <property type="match status" value="1"/>
</dbReference>
<dbReference type="Gene3D" id="1.20.1250.20">
    <property type="entry name" value="MFS general substrate transporter like domains"/>
    <property type="match status" value="2"/>
</dbReference>
<evidence type="ECO:0000256" key="5">
    <source>
        <dbReference type="ARBA" id="ARBA00022519"/>
    </source>
</evidence>
<feature type="transmembrane region" description="Helical" evidence="12">
    <location>
        <begin position="397"/>
        <end position="419"/>
    </location>
</feature>
<keyword evidence="6 12" id="KW-0812">Transmembrane</keyword>
<dbReference type="InterPro" id="IPR036259">
    <property type="entry name" value="MFS_trans_sf"/>
</dbReference>
<dbReference type="Pfam" id="PF07690">
    <property type="entry name" value="MFS_1"/>
    <property type="match status" value="1"/>
</dbReference>
<name>A0A1I2S286_9BACL</name>
<evidence type="ECO:0000256" key="3">
    <source>
        <dbReference type="ARBA" id="ARBA00022448"/>
    </source>
</evidence>
<evidence type="ECO:0000256" key="7">
    <source>
        <dbReference type="ARBA" id="ARBA00022847"/>
    </source>
</evidence>
<evidence type="ECO:0000256" key="8">
    <source>
        <dbReference type="ARBA" id="ARBA00022989"/>
    </source>
</evidence>
<keyword evidence="15" id="KW-1185">Reference proteome</keyword>
<gene>
    <name evidence="14" type="ORF">SAMN04488025_1379</name>
</gene>